<protein>
    <submittedName>
        <fullName evidence="1">Nuclear transcription factor y subunit alpha</fullName>
    </submittedName>
</protein>
<organism evidence="1 2">
    <name type="scientific">Lynx pardinus</name>
    <name type="common">Iberian lynx</name>
    <name type="synonym">Felis pardina</name>
    <dbReference type="NCBI Taxonomy" id="191816"/>
    <lineage>
        <taxon>Eukaryota</taxon>
        <taxon>Metazoa</taxon>
        <taxon>Chordata</taxon>
        <taxon>Craniata</taxon>
        <taxon>Vertebrata</taxon>
        <taxon>Euteleostomi</taxon>
        <taxon>Mammalia</taxon>
        <taxon>Eutheria</taxon>
        <taxon>Laurasiatheria</taxon>
        <taxon>Carnivora</taxon>
        <taxon>Feliformia</taxon>
        <taxon>Felidae</taxon>
        <taxon>Felinae</taxon>
        <taxon>Lynx</taxon>
    </lineage>
</organism>
<gene>
    <name evidence="1" type="ORF">LYPA_23C010867</name>
</gene>
<evidence type="ECO:0000313" key="2">
    <source>
        <dbReference type="Proteomes" id="UP000386466"/>
    </source>
</evidence>
<reference evidence="1 2" key="1">
    <citation type="submission" date="2019-01" db="EMBL/GenBank/DDBJ databases">
        <authorList>
            <person name="Alioto T."/>
            <person name="Alioto T."/>
        </authorList>
    </citation>
    <scope>NUCLEOTIDE SEQUENCE [LARGE SCALE GENOMIC DNA]</scope>
</reference>
<name>A0A485PSG5_LYNPA</name>
<dbReference type="AlphaFoldDB" id="A0A485PSG5"/>
<keyword evidence="2" id="KW-1185">Reference proteome</keyword>
<sequence length="84" mass="8924">MIIQQLQAAFSASQKQTRQQITVSEQQAAQTVEGQTIFYQPVNADGITLYQGVTTMSAASLAEAQTVQTEANTNKPAVGKGPPL</sequence>
<dbReference type="EMBL" id="CAAGRJ010040375">
    <property type="protein sequence ID" value="VFV47334.1"/>
    <property type="molecule type" value="Genomic_DNA"/>
</dbReference>
<dbReference type="Proteomes" id="UP000386466">
    <property type="component" value="Unassembled WGS sequence"/>
</dbReference>
<evidence type="ECO:0000313" key="1">
    <source>
        <dbReference type="EMBL" id="VFV47334.1"/>
    </source>
</evidence>
<proteinExistence type="predicted"/>
<accession>A0A485PSG5</accession>